<feature type="compositionally biased region" description="Polar residues" evidence="1">
    <location>
        <begin position="1100"/>
        <end position="1110"/>
    </location>
</feature>
<name>A0A5M3MVE4_CONPW</name>
<feature type="region of interest" description="Disordered" evidence="1">
    <location>
        <begin position="748"/>
        <end position="1072"/>
    </location>
</feature>
<feature type="region of interest" description="Disordered" evidence="1">
    <location>
        <begin position="565"/>
        <end position="601"/>
    </location>
</feature>
<feature type="compositionally biased region" description="Polar residues" evidence="1">
    <location>
        <begin position="748"/>
        <end position="758"/>
    </location>
</feature>
<dbReference type="Gene3D" id="2.60.120.260">
    <property type="entry name" value="Galactose-binding domain-like"/>
    <property type="match status" value="2"/>
</dbReference>
<feature type="transmembrane region" description="Helical" evidence="2">
    <location>
        <begin position="348"/>
        <end position="371"/>
    </location>
</feature>
<feature type="compositionally biased region" description="Basic and acidic residues" evidence="1">
    <location>
        <begin position="1221"/>
        <end position="1232"/>
    </location>
</feature>
<dbReference type="Proteomes" id="UP000053558">
    <property type="component" value="Unassembled WGS sequence"/>
</dbReference>
<feature type="compositionally biased region" description="Low complexity" evidence="1">
    <location>
        <begin position="463"/>
        <end position="479"/>
    </location>
</feature>
<evidence type="ECO:0000313" key="4">
    <source>
        <dbReference type="Proteomes" id="UP000053558"/>
    </source>
</evidence>
<keyword evidence="2" id="KW-0472">Membrane</keyword>
<sequence length="1232" mass="129446">MAGPYTHTTDASPTSAQLLITNDSPLVAYFPFAIDTLDSPTNLSAAWNLFYNNTAATNPNELGQGPSYHATSLIGASFLIQWNGTAVDLLGRALGDASYYLTLDGALLTPTPVSNDGLLASLSDLSNTNHTIVLTYNTSSSAGDTLIQFDGAVVSYDPPASVSNSTVNSVLVDDTDIFFTGGWTLVGADTDTYDGAPLHVSQNSGDRAALSFTGSAVSVYGLVSSGSGAYTAILDGMPAPQSLLAPTSSQGVLSNSTSQNPLVTSTPATARNLTAASTFTNPDALLFFATGLDQTVTHTLVLENDASTTLGIRVGGVNVSAFGDVTASGGTSYLSEPSTSTSTPAGTIAAAVLASVLIVVIAAVALWYFFVYRPRRRACRRAATQQHFAQGRDPEAAEGVLDIASSHAGAGPGTRESGFAGVVLTGETGGNVDRSKESSLSSSKGYGIGLGLRRGLFGLWKGNGSSTTSSGSTRSAGPSQPRRSVLGPRASLAGALGFAEDSRRFSAGTLREDAPAYLYPKAPVRALESEKLAPGWRNPYEPPRRSQSGFGAFQSLGALYGPVTEWVGDEKEEKPKEEVGVKKAGEHEEKEELEWDDGDDTATLAEDLLATLSLQPRYSEARDVQPQAKDRKRGTKEEKLRHAYAHPGYSQQDAADGDEPRGQHPDRNVRRSLLPLPLRAHSPFRVDVGSFLRPSREKRGSDSTGSGSGRSTKDRQQGKGKAKAKPKSSLPSASIGRSFLDFSASIIGTSLHSPSGMSDPSVRRSKGASTGSEAGTRRKSEVRESHLTAATQDTHVTQGSDAEVAATVSSAHADNGHDSRSHTRSPNHNFNPPSRRQSFGAVLDISRDAIEAANSGRQGSENDEAGDAWTSSPLAEPERLVRTGSGRHDVAPVPDAPDSISPDTSPSHGSRSISGAASHTRSRNESGSGSSHPRTQRTRSSGSPFPFPVTRPSSSSYDHLNNAPQSVGDEAEDEILRYQPRDRPSPPPLPHPLRITVPTPASLSPQNAPTTPYSSELPEISPTSSVPFSVSDLQFRHSGSSWGPSPDSRRVSAVSGFSHMSRPGGRRMSNSAQAYIPPTPYIVQRVLGMTAPPAGPTHSRAPSQSNPQALSRSQSHSQSQSQSQPQPQSQPRTPMSPPYLGAHSRGNSVIALGPSRSTSLNASAALQPPAAAATPTPSPGFAPSSTTSSTFRIGSLLGPRPRPSRPPTAEGVLQQQQEQAEPQREGSRRGPR</sequence>
<keyword evidence="4" id="KW-1185">Reference proteome</keyword>
<feature type="compositionally biased region" description="Basic and acidic residues" evidence="1">
    <location>
        <begin position="775"/>
        <end position="786"/>
    </location>
</feature>
<gene>
    <name evidence="3" type="ORF">CONPUDRAFT_81172</name>
</gene>
<feature type="compositionally biased region" description="Low complexity" evidence="1">
    <location>
        <begin position="1162"/>
        <end position="1199"/>
    </location>
</feature>
<comment type="caution">
    <text evidence="3">The sequence shown here is derived from an EMBL/GenBank/DDBJ whole genome shotgun (WGS) entry which is preliminary data.</text>
</comment>
<feature type="compositionally biased region" description="Low complexity" evidence="1">
    <location>
        <begin position="1111"/>
        <end position="1133"/>
    </location>
</feature>
<keyword evidence="2" id="KW-0812">Transmembrane</keyword>
<dbReference type="EMBL" id="JH711576">
    <property type="protein sequence ID" value="EIW83096.1"/>
    <property type="molecule type" value="Genomic_DNA"/>
</dbReference>
<proteinExistence type="predicted"/>
<feature type="compositionally biased region" description="Polar residues" evidence="1">
    <location>
        <begin position="1021"/>
        <end position="1043"/>
    </location>
</feature>
<feature type="compositionally biased region" description="Acidic residues" evidence="1">
    <location>
        <begin position="591"/>
        <end position="600"/>
    </location>
</feature>
<feature type="compositionally biased region" description="Polar residues" evidence="1">
    <location>
        <begin position="999"/>
        <end position="1014"/>
    </location>
</feature>
<organism evidence="3 4">
    <name type="scientific">Coniophora puteana (strain RWD-64-598)</name>
    <name type="common">Brown rot fungus</name>
    <dbReference type="NCBI Taxonomy" id="741705"/>
    <lineage>
        <taxon>Eukaryota</taxon>
        <taxon>Fungi</taxon>
        <taxon>Dikarya</taxon>
        <taxon>Basidiomycota</taxon>
        <taxon>Agaricomycotina</taxon>
        <taxon>Agaricomycetes</taxon>
        <taxon>Agaricomycetidae</taxon>
        <taxon>Boletales</taxon>
        <taxon>Coniophorineae</taxon>
        <taxon>Coniophoraceae</taxon>
        <taxon>Coniophora</taxon>
    </lineage>
</organism>
<evidence type="ECO:0000256" key="1">
    <source>
        <dbReference type="SAM" id="MobiDB-lite"/>
    </source>
</evidence>
<keyword evidence="2" id="KW-1133">Transmembrane helix</keyword>
<evidence type="ECO:0000256" key="2">
    <source>
        <dbReference type="SAM" id="Phobius"/>
    </source>
</evidence>
<feature type="compositionally biased region" description="Basic and acidic residues" evidence="1">
    <location>
        <begin position="658"/>
        <end position="669"/>
    </location>
</feature>
<feature type="compositionally biased region" description="Polar residues" evidence="1">
    <location>
        <begin position="901"/>
        <end position="943"/>
    </location>
</feature>
<feature type="region of interest" description="Disordered" evidence="1">
    <location>
        <begin position="463"/>
        <end position="486"/>
    </location>
</feature>
<feature type="compositionally biased region" description="Polar residues" evidence="1">
    <location>
        <begin position="951"/>
        <end position="965"/>
    </location>
</feature>
<feature type="compositionally biased region" description="Basic and acidic residues" evidence="1">
    <location>
        <begin position="568"/>
        <end position="590"/>
    </location>
</feature>
<protein>
    <submittedName>
        <fullName evidence="3">Uncharacterized protein</fullName>
    </submittedName>
</protein>
<feature type="compositionally biased region" description="Basic and acidic residues" evidence="1">
    <location>
        <begin position="974"/>
        <end position="984"/>
    </location>
</feature>
<accession>A0A5M3MVE4</accession>
<reference evidence="4" key="1">
    <citation type="journal article" date="2012" name="Science">
        <title>The Paleozoic origin of enzymatic lignin decomposition reconstructed from 31 fungal genomes.</title>
        <authorList>
            <person name="Floudas D."/>
            <person name="Binder M."/>
            <person name="Riley R."/>
            <person name="Barry K."/>
            <person name="Blanchette R.A."/>
            <person name="Henrissat B."/>
            <person name="Martinez A.T."/>
            <person name="Otillar R."/>
            <person name="Spatafora J.W."/>
            <person name="Yadav J.S."/>
            <person name="Aerts A."/>
            <person name="Benoit I."/>
            <person name="Boyd A."/>
            <person name="Carlson A."/>
            <person name="Copeland A."/>
            <person name="Coutinho P.M."/>
            <person name="de Vries R.P."/>
            <person name="Ferreira P."/>
            <person name="Findley K."/>
            <person name="Foster B."/>
            <person name="Gaskell J."/>
            <person name="Glotzer D."/>
            <person name="Gorecki P."/>
            <person name="Heitman J."/>
            <person name="Hesse C."/>
            <person name="Hori C."/>
            <person name="Igarashi K."/>
            <person name="Jurgens J.A."/>
            <person name="Kallen N."/>
            <person name="Kersten P."/>
            <person name="Kohler A."/>
            <person name="Kuees U."/>
            <person name="Kumar T.K.A."/>
            <person name="Kuo A."/>
            <person name="LaButti K."/>
            <person name="Larrondo L.F."/>
            <person name="Lindquist E."/>
            <person name="Ling A."/>
            <person name="Lombard V."/>
            <person name="Lucas S."/>
            <person name="Lundell T."/>
            <person name="Martin R."/>
            <person name="McLaughlin D.J."/>
            <person name="Morgenstern I."/>
            <person name="Morin E."/>
            <person name="Murat C."/>
            <person name="Nagy L.G."/>
            <person name="Nolan M."/>
            <person name="Ohm R.A."/>
            <person name="Patyshakuliyeva A."/>
            <person name="Rokas A."/>
            <person name="Ruiz-Duenas F.J."/>
            <person name="Sabat G."/>
            <person name="Salamov A."/>
            <person name="Samejima M."/>
            <person name="Schmutz J."/>
            <person name="Slot J.C."/>
            <person name="St John F."/>
            <person name="Stenlid J."/>
            <person name="Sun H."/>
            <person name="Sun S."/>
            <person name="Syed K."/>
            <person name="Tsang A."/>
            <person name="Wiebenga A."/>
            <person name="Young D."/>
            <person name="Pisabarro A."/>
            <person name="Eastwood D.C."/>
            <person name="Martin F."/>
            <person name="Cullen D."/>
            <person name="Grigoriev I.V."/>
            <person name="Hibbett D.S."/>
        </authorList>
    </citation>
    <scope>NUCLEOTIDE SEQUENCE [LARGE SCALE GENOMIC DNA]</scope>
    <source>
        <strain evidence="4">RWD-64-598 SS2</strain>
    </source>
</reference>
<dbReference type="GeneID" id="19210193"/>
<feature type="compositionally biased region" description="Polar residues" evidence="1">
    <location>
        <begin position="824"/>
        <end position="837"/>
    </location>
</feature>
<feature type="compositionally biased region" description="Polar residues" evidence="1">
    <location>
        <begin position="788"/>
        <end position="800"/>
    </location>
</feature>
<dbReference type="RefSeq" id="XP_007766535.1">
    <property type="nucleotide sequence ID" value="XM_007768345.1"/>
</dbReference>
<feature type="region of interest" description="Disordered" evidence="1">
    <location>
        <begin position="1087"/>
        <end position="1232"/>
    </location>
</feature>
<evidence type="ECO:0000313" key="3">
    <source>
        <dbReference type="EMBL" id="EIW83096.1"/>
    </source>
</evidence>
<dbReference type="OrthoDB" id="2576334at2759"/>
<dbReference type="AlphaFoldDB" id="A0A5M3MVE4"/>
<feature type="compositionally biased region" description="Basic and acidic residues" evidence="1">
    <location>
        <begin position="876"/>
        <end position="890"/>
    </location>
</feature>
<dbReference type="KEGG" id="cput:CONPUDRAFT_81172"/>
<feature type="region of interest" description="Disordered" evidence="1">
    <location>
        <begin position="614"/>
        <end position="734"/>
    </location>
</feature>